<feature type="domain" description="SEA" evidence="10">
    <location>
        <begin position="9"/>
        <end position="130"/>
    </location>
</feature>
<dbReference type="InterPro" id="IPR043504">
    <property type="entry name" value="Peptidase_S1_PA_chymotrypsin"/>
</dbReference>
<evidence type="ECO:0000259" key="11">
    <source>
        <dbReference type="PROSITE" id="PS50038"/>
    </source>
</evidence>
<accession>A0AAV2Q2X0</accession>
<dbReference type="Pfam" id="PF01390">
    <property type="entry name" value="SEA"/>
    <property type="match status" value="1"/>
</dbReference>
<feature type="domain" description="Peptidase S1" evidence="12">
    <location>
        <begin position="508"/>
        <end position="733"/>
    </location>
</feature>
<organism evidence="13 14">
    <name type="scientific">Meganyctiphanes norvegica</name>
    <name type="common">Northern krill</name>
    <name type="synonym">Thysanopoda norvegica</name>
    <dbReference type="NCBI Taxonomy" id="48144"/>
    <lineage>
        <taxon>Eukaryota</taxon>
        <taxon>Metazoa</taxon>
        <taxon>Ecdysozoa</taxon>
        <taxon>Arthropoda</taxon>
        <taxon>Crustacea</taxon>
        <taxon>Multicrustacea</taxon>
        <taxon>Malacostraca</taxon>
        <taxon>Eumalacostraca</taxon>
        <taxon>Eucarida</taxon>
        <taxon>Euphausiacea</taxon>
        <taxon>Euphausiidae</taxon>
        <taxon>Meganyctiphanes</taxon>
    </lineage>
</organism>
<dbReference type="Gene3D" id="3.30.70.960">
    <property type="entry name" value="SEA domain"/>
    <property type="match status" value="1"/>
</dbReference>
<feature type="disulfide bond" evidence="7">
    <location>
        <begin position="194"/>
        <end position="240"/>
    </location>
</feature>
<dbReference type="GO" id="GO:0006508">
    <property type="term" value="P:proteolysis"/>
    <property type="evidence" value="ECO:0007669"/>
    <property type="project" value="InterPro"/>
</dbReference>
<dbReference type="PROSITE" id="PS01209">
    <property type="entry name" value="LDLRA_1"/>
    <property type="match status" value="1"/>
</dbReference>
<dbReference type="AlphaFoldDB" id="A0AAV2Q2X0"/>
<dbReference type="SUPFAM" id="SSF63501">
    <property type="entry name" value="Frizzled cysteine-rich domain"/>
    <property type="match status" value="1"/>
</dbReference>
<dbReference type="InterPro" id="IPR023415">
    <property type="entry name" value="LDLR_class-A_CS"/>
</dbReference>
<feature type="region of interest" description="Disordered" evidence="9">
    <location>
        <begin position="128"/>
        <end position="181"/>
    </location>
</feature>
<dbReference type="PANTHER" id="PTHR24258">
    <property type="entry name" value="SERINE PROTEASE-RELATED"/>
    <property type="match status" value="1"/>
</dbReference>
<evidence type="ECO:0000256" key="2">
    <source>
        <dbReference type="ARBA" id="ARBA00022692"/>
    </source>
</evidence>
<dbReference type="InterPro" id="IPR009003">
    <property type="entry name" value="Peptidase_S1_PA"/>
</dbReference>
<keyword evidence="14" id="KW-1185">Reference proteome</keyword>
<comment type="caution">
    <text evidence="8">Lacks conserved residue(s) required for the propagation of feature annotation.</text>
</comment>
<dbReference type="PRINTS" id="PR00261">
    <property type="entry name" value="LDLRECEPTOR"/>
</dbReference>
<keyword evidence="5" id="KW-0472">Membrane</keyword>
<dbReference type="Pfam" id="PF00089">
    <property type="entry name" value="Trypsin"/>
    <property type="match status" value="1"/>
</dbReference>
<dbReference type="InterPro" id="IPR036364">
    <property type="entry name" value="SEA_dom_sf"/>
</dbReference>
<dbReference type="InterPro" id="IPR002172">
    <property type="entry name" value="LDrepeatLR_classA_rpt"/>
</dbReference>
<protein>
    <recommendedName>
        <fullName evidence="15">Atrial natriuretic peptide-converting enzyme</fullName>
    </recommendedName>
</protein>
<name>A0AAV2Q2X0_MEGNR</name>
<dbReference type="Gene3D" id="4.10.400.10">
    <property type="entry name" value="Low-density Lipoprotein Receptor"/>
    <property type="match status" value="2"/>
</dbReference>
<keyword evidence="2" id="KW-0812">Transmembrane</keyword>
<dbReference type="Pfam" id="PF00057">
    <property type="entry name" value="Ldl_recept_a"/>
    <property type="match status" value="1"/>
</dbReference>
<feature type="disulfide bond" evidence="7">
    <location>
        <begin position="186"/>
        <end position="247"/>
    </location>
</feature>
<evidence type="ECO:0000256" key="3">
    <source>
        <dbReference type="ARBA" id="ARBA00022968"/>
    </source>
</evidence>
<dbReference type="SUPFAM" id="SSF50494">
    <property type="entry name" value="Trypsin-like serine proteases"/>
    <property type="match status" value="1"/>
</dbReference>
<proteinExistence type="predicted"/>
<keyword evidence="3" id="KW-0735">Signal-anchor</keyword>
<dbReference type="PANTHER" id="PTHR24258:SF146">
    <property type="entry name" value="ATRIAL NATRIURETIC PEPTIDE-CONVERTING ENZYME"/>
    <property type="match status" value="1"/>
</dbReference>
<evidence type="ECO:0000256" key="8">
    <source>
        <dbReference type="PROSITE-ProRule" id="PRU00124"/>
    </source>
</evidence>
<dbReference type="InterPro" id="IPR036055">
    <property type="entry name" value="LDL_receptor-like_sf"/>
</dbReference>
<dbReference type="SMART" id="SM00063">
    <property type="entry name" value="FRI"/>
    <property type="match status" value="1"/>
</dbReference>
<dbReference type="SUPFAM" id="SSF57424">
    <property type="entry name" value="LDL receptor-like module"/>
    <property type="match status" value="1"/>
</dbReference>
<feature type="non-terminal residue" evidence="13">
    <location>
        <position position="1"/>
    </location>
</feature>
<dbReference type="InterPro" id="IPR000082">
    <property type="entry name" value="SEA_dom"/>
</dbReference>
<dbReference type="PROSITE" id="PS50038">
    <property type="entry name" value="FZ"/>
    <property type="match status" value="1"/>
</dbReference>
<dbReference type="Gene3D" id="1.10.2000.10">
    <property type="entry name" value="Frizzled cysteine-rich domain"/>
    <property type="match status" value="1"/>
</dbReference>
<dbReference type="GO" id="GO:0005886">
    <property type="term" value="C:plasma membrane"/>
    <property type="evidence" value="ECO:0007669"/>
    <property type="project" value="UniProtKB-SubCell"/>
</dbReference>
<dbReference type="GO" id="GO:0004252">
    <property type="term" value="F:serine-type endopeptidase activity"/>
    <property type="evidence" value="ECO:0007669"/>
    <property type="project" value="InterPro"/>
</dbReference>
<feature type="disulfide bond" evidence="8">
    <location>
        <begin position="318"/>
        <end position="333"/>
    </location>
</feature>
<reference evidence="13 14" key="1">
    <citation type="submission" date="2024-05" db="EMBL/GenBank/DDBJ databases">
        <authorList>
            <person name="Wallberg A."/>
        </authorList>
    </citation>
    <scope>NUCLEOTIDE SEQUENCE [LARGE SCALE GENOMIC DNA]</scope>
</reference>
<dbReference type="PROSITE" id="PS50068">
    <property type="entry name" value="LDLRA_2"/>
    <property type="match status" value="2"/>
</dbReference>
<dbReference type="InterPro" id="IPR020067">
    <property type="entry name" value="Frizzled_dom"/>
</dbReference>
<evidence type="ECO:0000256" key="1">
    <source>
        <dbReference type="ARBA" id="ARBA00004401"/>
    </source>
</evidence>
<dbReference type="SMART" id="SM00192">
    <property type="entry name" value="LDLa"/>
    <property type="match status" value="2"/>
</dbReference>
<dbReference type="Gene3D" id="2.40.10.10">
    <property type="entry name" value="Trypsin-like serine proteases"/>
    <property type="match status" value="2"/>
</dbReference>
<dbReference type="CDD" id="cd00112">
    <property type="entry name" value="LDLa"/>
    <property type="match status" value="2"/>
</dbReference>
<dbReference type="PROSITE" id="PS50024">
    <property type="entry name" value="SEA"/>
    <property type="match status" value="1"/>
</dbReference>
<sequence>QFLGLKLPHEHVFRGVFRVVEPEAWTPELDDPANLKYRQVSLQYNQRLNQLYDSSVFKPAFIRAEVLGLDRGEQDSLIVHFNLHINYRRLQLDSADLYLVLLTEIRRNDSRVLDGLHIDENSVVIQERTRSVETMPPHLDGDFPDMSKNSGHRGSYTHDVSSGQGGGSKRPFTTTTPAPTLPPRQCGQLDVPFCASLHHNVTTYPNLFGHEDAAAVEKDLIDIREVIDSECHPLSYEFFCEMLQPDCLFTDDPEDQVLRPCRDFCTEVMSECGRRLARHLRLAIDCSSFPVMDKGAQCTAKPGCARELRSKGWPERVCDGVVDCQDMSDEDHCQDCSPGAFRCGSGVACVPQERRCDGIEDCPNGSDERGCLSLTPTPTDRNGLREQRWTKYNREGLLRYTEGGVPSRVCVDNINKTLTTQQAHQLIHNMAEVTCDLLTYGSVQLVEVVTEDVFDHVPGLGYVQISDVYSTNITFETVNCTKATVVYLACSQLACGVRPLYITPRNPVAENQVARTAGSGDWPWHAALLKDGTHACDATLIHPSWLLTTSKCFQGQGRALWVARLGGNRISSQAPWLQERLIVGMVKSPQERSQIVLIKLETEVELSDYVRPVCLGSHENVGALYSRKCKALGWGARRDPLVELAISVTSTRPCQRLGINPRDNTICAQQKESTDKCFVEEMSGGGLMCEFASRWEVVGVASSPTECSTIGFRPRVYDDLNPDTVKWIKKTVAAFARGST</sequence>
<dbReference type="SUPFAM" id="SSF82671">
    <property type="entry name" value="SEA domain"/>
    <property type="match status" value="1"/>
</dbReference>
<feature type="domain" description="FZ" evidence="11">
    <location>
        <begin position="186"/>
        <end position="307"/>
    </location>
</feature>
<dbReference type="SMART" id="SM00020">
    <property type="entry name" value="Tryp_SPc"/>
    <property type="match status" value="1"/>
</dbReference>
<dbReference type="InterPro" id="IPR001254">
    <property type="entry name" value="Trypsin_dom"/>
</dbReference>
<evidence type="ECO:0000259" key="12">
    <source>
        <dbReference type="PROSITE" id="PS50240"/>
    </source>
</evidence>
<evidence type="ECO:0000256" key="9">
    <source>
        <dbReference type="SAM" id="MobiDB-lite"/>
    </source>
</evidence>
<evidence type="ECO:0000256" key="4">
    <source>
        <dbReference type="ARBA" id="ARBA00022989"/>
    </source>
</evidence>
<evidence type="ECO:0000256" key="6">
    <source>
        <dbReference type="ARBA" id="ARBA00023157"/>
    </source>
</evidence>
<dbReference type="CDD" id="cd07066">
    <property type="entry name" value="CRD_FZ"/>
    <property type="match status" value="1"/>
</dbReference>
<evidence type="ECO:0008006" key="15">
    <source>
        <dbReference type="Google" id="ProtNLM"/>
    </source>
</evidence>
<evidence type="ECO:0000313" key="14">
    <source>
        <dbReference type="Proteomes" id="UP001497623"/>
    </source>
</evidence>
<dbReference type="PROSITE" id="PS50240">
    <property type="entry name" value="TRYPSIN_DOM"/>
    <property type="match status" value="1"/>
</dbReference>
<dbReference type="Pfam" id="PF01392">
    <property type="entry name" value="Fz"/>
    <property type="match status" value="1"/>
</dbReference>
<gene>
    <name evidence="13" type="ORF">MNOR_LOCUS6595</name>
</gene>
<keyword evidence="4" id="KW-1133">Transmembrane helix</keyword>
<dbReference type="EMBL" id="CAXKWB010002745">
    <property type="protein sequence ID" value="CAL4067541.1"/>
    <property type="molecule type" value="Genomic_DNA"/>
</dbReference>
<comment type="subcellular location">
    <subcellularLocation>
        <location evidence="1">Cell membrane</location>
        <topology evidence="1">Single-pass type II membrane protein</topology>
    </subcellularLocation>
</comment>
<evidence type="ECO:0000256" key="5">
    <source>
        <dbReference type="ARBA" id="ARBA00023136"/>
    </source>
</evidence>
<dbReference type="Proteomes" id="UP001497623">
    <property type="component" value="Unassembled WGS sequence"/>
</dbReference>
<evidence type="ECO:0000313" key="13">
    <source>
        <dbReference type="EMBL" id="CAL4067541.1"/>
    </source>
</evidence>
<comment type="caution">
    <text evidence="13">The sequence shown here is derived from an EMBL/GenBank/DDBJ whole genome shotgun (WGS) entry which is preliminary data.</text>
</comment>
<evidence type="ECO:0000256" key="7">
    <source>
        <dbReference type="PROSITE-ProRule" id="PRU00090"/>
    </source>
</evidence>
<dbReference type="InterPro" id="IPR036790">
    <property type="entry name" value="Frizzled_dom_sf"/>
</dbReference>
<evidence type="ECO:0000259" key="10">
    <source>
        <dbReference type="PROSITE" id="PS50024"/>
    </source>
</evidence>
<feature type="disulfide bond" evidence="8">
    <location>
        <begin position="356"/>
        <end position="371"/>
    </location>
</feature>
<keyword evidence="6 8" id="KW-1015">Disulfide bond</keyword>